<evidence type="ECO:0000259" key="4">
    <source>
        <dbReference type="Pfam" id="PF00251"/>
    </source>
</evidence>
<evidence type="ECO:0000256" key="1">
    <source>
        <dbReference type="ARBA" id="ARBA00009902"/>
    </source>
</evidence>
<dbReference type="SUPFAM" id="SSF75005">
    <property type="entry name" value="Arabinanase/levansucrase/invertase"/>
    <property type="match status" value="1"/>
</dbReference>
<evidence type="ECO:0000313" key="5">
    <source>
        <dbReference type="EMBL" id="GAA0585610.1"/>
    </source>
</evidence>
<proteinExistence type="inferred from homology"/>
<sequence length="278" mass="31049">MLHVGFDGIGYQSGLAVSDDLLHWKRAGLIFPRDPSSKVFRYNAALSCILHDAELGSACELQKVDGRYVGVWQAYPSPGYEEGAALMGLAWSDDFRHWERGDVILEPDPGAEWEAGGLYKPYLIKVGDTFFLYYNAKDKGARWHEQSGVATSKDLKTWTRCRGNPILRNGPADSRDARFASNPWVVRAGSQWAMYYFGLPNAGHACDLLALGSDPFHFEKVPEVIVEVGPPGSVDETHAHKPALMTWQGDLYHFYCAVSGKWPNERRGITVARSRPWS</sequence>
<dbReference type="PANTHER" id="PTHR35279">
    <property type="match status" value="1"/>
</dbReference>
<gene>
    <name evidence="5" type="ORF">GCM10008942_38160</name>
</gene>
<comment type="caution">
    <text evidence="5">The sequence shown here is derived from an EMBL/GenBank/DDBJ whole genome shotgun (WGS) entry which is preliminary data.</text>
</comment>
<organism evidence="5 6">
    <name type="scientific">Rhizomicrobium electricum</name>
    <dbReference type="NCBI Taxonomy" id="480070"/>
    <lineage>
        <taxon>Bacteria</taxon>
        <taxon>Pseudomonadati</taxon>
        <taxon>Pseudomonadota</taxon>
        <taxon>Alphaproteobacteria</taxon>
        <taxon>Micropepsales</taxon>
        <taxon>Micropepsaceae</taxon>
        <taxon>Rhizomicrobium</taxon>
    </lineage>
</organism>
<keyword evidence="6" id="KW-1185">Reference proteome</keyword>
<accession>A0ABN1F9L0</accession>
<feature type="domain" description="Glycosyl hydrolase family 32 N-terminal" evidence="4">
    <location>
        <begin position="63"/>
        <end position="193"/>
    </location>
</feature>
<evidence type="ECO:0000256" key="2">
    <source>
        <dbReference type="ARBA" id="ARBA00022801"/>
    </source>
</evidence>
<comment type="similarity">
    <text evidence="1">Belongs to the glycosyl hydrolase 32 family.</text>
</comment>
<reference evidence="5 6" key="1">
    <citation type="journal article" date="2019" name="Int. J. Syst. Evol. Microbiol.">
        <title>The Global Catalogue of Microorganisms (GCM) 10K type strain sequencing project: providing services to taxonomists for standard genome sequencing and annotation.</title>
        <authorList>
            <consortium name="The Broad Institute Genomics Platform"/>
            <consortium name="The Broad Institute Genome Sequencing Center for Infectious Disease"/>
            <person name="Wu L."/>
            <person name="Ma J."/>
        </authorList>
    </citation>
    <scope>NUCLEOTIDE SEQUENCE [LARGE SCALE GENOMIC DNA]</scope>
    <source>
        <strain evidence="5 6">JCM 15089</strain>
    </source>
</reference>
<name>A0ABN1F9L0_9PROT</name>
<dbReference type="InterPro" id="IPR013148">
    <property type="entry name" value="Glyco_hydro_32_N"/>
</dbReference>
<dbReference type="InterPro" id="IPR023296">
    <property type="entry name" value="Glyco_hydro_beta-prop_sf"/>
</dbReference>
<evidence type="ECO:0000313" key="6">
    <source>
        <dbReference type="Proteomes" id="UP001499951"/>
    </source>
</evidence>
<keyword evidence="2" id="KW-0378">Hydrolase</keyword>
<keyword evidence="3" id="KW-0326">Glycosidase</keyword>
<evidence type="ECO:0000256" key="3">
    <source>
        <dbReference type="ARBA" id="ARBA00023295"/>
    </source>
</evidence>
<dbReference type="Proteomes" id="UP001499951">
    <property type="component" value="Unassembled WGS sequence"/>
</dbReference>
<dbReference type="Gene3D" id="2.115.10.20">
    <property type="entry name" value="Glycosyl hydrolase domain, family 43"/>
    <property type="match status" value="2"/>
</dbReference>
<dbReference type="EMBL" id="BAAADD010000012">
    <property type="protein sequence ID" value="GAA0585610.1"/>
    <property type="molecule type" value="Genomic_DNA"/>
</dbReference>
<dbReference type="Pfam" id="PF00251">
    <property type="entry name" value="Glyco_hydro_32N"/>
    <property type="match status" value="1"/>
</dbReference>
<dbReference type="PANTHER" id="PTHR35279:SF1">
    <property type="entry name" value="ARABINANASE_LEVANSUCRASE_INVERTASE"/>
    <property type="match status" value="1"/>
</dbReference>
<protein>
    <recommendedName>
        <fullName evidence="4">Glycosyl hydrolase family 32 N-terminal domain-containing protein</fullName>
    </recommendedName>
</protein>